<keyword evidence="2" id="KW-1185">Reference proteome</keyword>
<evidence type="ECO:0000313" key="1">
    <source>
        <dbReference type="EMBL" id="MCI0755741.1"/>
    </source>
</evidence>
<accession>A0ABS9W928</accession>
<dbReference type="RefSeq" id="WP_241793596.1">
    <property type="nucleotide sequence ID" value="NZ_JALBUU010000052.1"/>
</dbReference>
<evidence type="ECO:0008006" key="3">
    <source>
        <dbReference type="Google" id="ProtNLM"/>
    </source>
</evidence>
<sequence length="311" mass="34103">MIDVAASHPSTAEVLAQGWCGLAWTPWVPLEQRAIRDTAPRQPGVYRVRRAGAATRRLVYVGQTGRNLRERLQALAKGTQGETCPFNDPHTAAPHLWLLRQHEGAGFEASCAPVAGDGPTLRGTEDMLLWRHRVETGGATEANHGRFYPGYGRPTNRWIGRAAAGSRVPGRPAAPLGAGSTGIDFARHHPVLQGQGGPLEAAWWQRAPLTGRRDWPTGPAVYGVYERDATEPVYLGETGNLPGRVLAHARVPWSLREPWLAWLSLPADTPKPVLRELESDLLGWHFWHAGRPPRAQYSALLRAGPSREKEA</sequence>
<name>A0ABS9W928_9PROT</name>
<gene>
    <name evidence="1" type="ORF">MON41_18900</name>
</gene>
<evidence type="ECO:0000313" key="2">
    <source>
        <dbReference type="Proteomes" id="UP001201985"/>
    </source>
</evidence>
<protein>
    <recommendedName>
        <fullName evidence="3">GIY-YIG domain-containing protein</fullName>
    </recommendedName>
</protein>
<reference evidence="1 2" key="1">
    <citation type="submission" date="2022-03" db="EMBL/GenBank/DDBJ databases">
        <title>Complete genome analysis of Roseomonas KG 17.1 : a prolific producer of plant growth promoters.</title>
        <authorList>
            <person name="Saadouli I."/>
            <person name="Najjari A."/>
            <person name="Mosbah A."/>
            <person name="Ouzari H.I."/>
        </authorList>
    </citation>
    <scope>NUCLEOTIDE SEQUENCE [LARGE SCALE GENOMIC DNA]</scope>
    <source>
        <strain evidence="1 2">KG17-1</strain>
    </source>
</reference>
<organism evidence="1 2">
    <name type="scientific">Teichococcus vastitatis</name>
    <dbReference type="NCBI Taxonomy" id="2307076"/>
    <lineage>
        <taxon>Bacteria</taxon>
        <taxon>Pseudomonadati</taxon>
        <taxon>Pseudomonadota</taxon>
        <taxon>Alphaproteobacteria</taxon>
        <taxon>Acetobacterales</taxon>
        <taxon>Roseomonadaceae</taxon>
        <taxon>Roseomonas</taxon>
    </lineage>
</organism>
<dbReference type="Proteomes" id="UP001201985">
    <property type="component" value="Unassembled WGS sequence"/>
</dbReference>
<dbReference type="EMBL" id="JALBUU010000052">
    <property type="protein sequence ID" value="MCI0755741.1"/>
    <property type="molecule type" value="Genomic_DNA"/>
</dbReference>
<comment type="caution">
    <text evidence="1">The sequence shown here is derived from an EMBL/GenBank/DDBJ whole genome shotgun (WGS) entry which is preliminary data.</text>
</comment>
<proteinExistence type="predicted"/>